<sequence>MATFHPSQTSFPSTASQFWSQSTLPAGRHHQGQADGAVATEHDAGAPEASGCETTPESSSSSSSSPCTTSHLHPLPLRQQPRQRSAGEVTPLRRPLPPAGPLPLKPKRPPNVNLEPFKRFNRGPALPAPRKSDTGSPVSTGRKMSTPGGISPPKPPQRSNKPSRLPRQIALC</sequence>
<protein>
    <submittedName>
        <fullName evidence="3">Uncharacterized protein LOC127140261</fullName>
    </submittedName>
</protein>
<name>A0AAJ8B109_LATCA</name>
<reference evidence="3" key="1">
    <citation type="submission" date="2025-08" db="UniProtKB">
        <authorList>
            <consortium name="RefSeq"/>
        </authorList>
    </citation>
    <scope>IDENTIFICATION</scope>
    <source>
        <tissue evidence="3">Brain</tissue>
    </source>
</reference>
<feature type="compositionally biased region" description="Polar residues" evidence="1">
    <location>
        <begin position="134"/>
        <end position="143"/>
    </location>
</feature>
<feature type="non-terminal residue" evidence="3">
    <location>
        <position position="172"/>
    </location>
</feature>
<evidence type="ECO:0000256" key="1">
    <source>
        <dbReference type="SAM" id="MobiDB-lite"/>
    </source>
</evidence>
<feature type="region of interest" description="Disordered" evidence="1">
    <location>
        <begin position="1"/>
        <end position="172"/>
    </location>
</feature>
<dbReference type="Proteomes" id="UP000694890">
    <property type="component" value="Unplaced"/>
</dbReference>
<dbReference type="KEGG" id="lcf:127140261"/>
<feature type="compositionally biased region" description="Polar residues" evidence="1">
    <location>
        <begin position="1"/>
        <end position="24"/>
    </location>
</feature>
<dbReference type="RefSeq" id="XP_050924270.1">
    <property type="nucleotide sequence ID" value="XM_051068313.1"/>
</dbReference>
<feature type="compositionally biased region" description="Pro residues" evidence="1">
    <location>
        <begin position="94"/>
        <end position="104"/>
    </location>
</feature>
<gene>
    <name evidence="3" type="primary">LOC127140261</name>
</gene>
<dbReference type="GeneID" id="127140261"/>
<evidence type="ECO:0000313" key="2">
    <source>
        <dbReference type="Proteomes" id="UP000694890"/>
    </source>
</evidence>
<feature type="compositionally biased region" description="Low complexity" evidence="1">
    <location>
        <begin position="52"/>
        <end position="70"/>
    </location>
</feature>
<evidence type="ECO:0000313" key="3">
    <source>
        <dbReference type="RefSeq" id="XP_050924270.1"/>
    </source>
</evidence>
<proteinExistence type="predicted"/>
<organism evidence="2 3">
    <name type="scientific">Lates calcarifer</name>
    <name type="common">Barramundi</name>
    <name type="synonym">Holocentrus calcarifer</name>
    <dbReference type="NCBI Taxonomy" id="8187"/>
    <lineage>
        <taxon>Eukaryota</taxon>
        <taxon>Metazoa</taxon>
        <taxon>Chordata</taxon>
        <taxon>Craniata</taxon>
        <taxon>Vertebrata</taxon>
        <taxon>Euteleostomi</taxon>
        <taxon>Actinopterygii</taxon>
        <taxon>Neopterygii</taxon>
        <taxon>Teleostei</taxon>
        <taxon>Neoteleostei</taxon>
        <taxon>Acanthomorphata</taxon>
        <taxon>Carangaria</taxon>
        <taxon>Carangaria incertae sedis</taxon>
        <taxon>Centropomidae</taxon>
        <taxon>Lates</taxon>
    </lineage>
</organism>
<dbReference type="AlphaFoldDB" id="A0AAJ8B109"/>
<accession>A0AAJ8B109</accession>